<evidence type="ECO:0000313" key="4">
    <source>
        <dbReference type="EMBL" id="SDT29460.1"/>
    </source>
</evidence>
<dbReference type="AlphaFoldDB" id="A0A1H1Z720"/>
<dbReference type="PANTHER" id="PTHR43877">
    <property type="entry name" value="AMINOALKYLPHOSPHONATE N-ACETYLTRANSFERASE-RELATED-RELATED"/>
    <property type="match status" value="1"/>
</dbReference>
<evidence type="ECO:0000256" key="1">
    <source>
        <dbReference type="ARBA" id="ARBA00022679"/>
    </source>
</evidence>
<reference evidence="4 5" key="1">
    <citation type="submission" date="2016-10" db="EMBL/GenBank/DDBJ databases">
        <authorList>
            <person name="de Groot N.N."/>
        </authorList>
    </citation>
    <scope>NUCLEOTIDE SEQUENCE [LARGE SCALE GENOMIC DNA]</scope>
    <source>
        <strain evidence="4 5">DSM 21800</strain>
    </source>
</reference>
<sequence>MSGDAARRTADITVRPETDADVGAIAAVTRLAFDGRQVEVDMVAAIRSSDGFVPELSLVADLDGAVIGHCLLGRKILGGRPMPPVLQLGPLSVHPEWQRHGIGSRLVIAAQQEASRRGREAMIVLLGVPAYYPRFGFRRSAEFGIGPDSEAAMIYPLIDDLSDYTGTEIPH</sequence>
<gene>
    <name evidence="4" type="ORF">SAMN04489812_5023</name>
</gene>
<dbReference type="GO" id="GO:0016747">
    <property type="term" value="F:acyltransferase activity, transferring groups other than amino-acyl groups"/>
    <property type="evidence" value="ECO:0007669"/>
    <property type="project" value="InterPro"/>
</dbReference>
<dbReference type="InterPro" id="IPR050832">
    <property type="entry name" value="Bact_Acetyltransf"/>
</dbReference>
<dbReference type="STRING" id="630515.SAMN04489812_5023"/>
<dbReference type="InterPro" id="IPR016181">
    <property type="entry name" value="Acyl_CoA_acyltransferase"/>
</dbReference>
<name>A0A1H1Z720_9ACTN</name>
<dbReference type="OrthoDB" id="9797178at2"/>
<dbReference type="PROSITE" id="PS51186">
    <property type="entry name" value="GNAT"/>
    <property type="match status" value="1"/>
</dbReference>
<keyword evidence="2" id="KW-0012">Acyltransferase</keyword>
<dbReference type="RefSeq" id="WP_157683698.1">
    <property type="nucleotide sequence ID" value="NZ_LT629772.1"/>
</dbReference>
<feature type="domain" description="N-acetyltransferase" evidence="3">
    <location>
        <begin position="12"/>
        <end position="158"/>
    </location>
</feature>
<evidence type="ECO:0000313" key="5">
    <source>
        <dbReference type="Proteomes" id="UP000199103"/>
    </source>
</evidence>
<evidence type="ECO:0000256" key="2">
    <source>
        <dbReference type="ARBA" id="ARBA00023315"/>
    </source>
</evidence>
<keyword evidence="5" id="KW-1185">Reference proteome</keyword>
<dbReference type="Pfam" id="PF13508">
    <property type="entry name" value="Acetyltransf_7"/>
    <property type="match status" value="1"/>
</dbReference>
<organism evidence="4 5">
    <name type="scientific">Microlunatus soli</name>
    <dbReference type="NCBI Taxonomy" id="630515"/>
    <lineage>
        <taxon>Bacteria</taxon>
        <taxon>Bacillati</taxon>
        <taxon>Actinomycetota</taxon>
        <taxon>Actinomycetes</taxon>
        <taxon>Propionibacteriales</taxon>
        <taxon>Propionibacteriaceae</taxon>
        <taxon>Microlunatus</taxon>
    </lineage>
</organism>
<keyword evidence="1 4" id="KW-0808">Transferase</keyword>
<protein>
    <submittedName>
        <fullName evidence="4">Putative acetyltransferase</fullName>
    </submittedName>
</protein>
<accession>A0A1H1Z720</accession>
<evidence type="ECO:0000259" key="3">
    <source>
        <dbReference type="PROSITE" id="PS51186"/>
    </source>
</evidence>
<dbReference type="EMBL" id="LT629772">
    <property type="protein sequence ID" value="SDT29460.1"/>
    <property type="molecule type" value="Genomic_DNA"/>
</dbReference>
<dbReference type="Gene3D" id="3.40.630.30">
    <property type="match status" value="1"/>
</dbReference>
<proteinExistence type="predicted"/>
<dbReference type="SUPFAM" id="SSF55729">
    <property type="entry name" value="Acyl-CoA N-acyltransferases (Nat)"/>
    <property type="match status" value="1"/>
</dbReference>
<dbReference type="Proteomes" id="UP000199103">
    <property type="component" value="Chromosome I"/>
</dbReference>
<dbReference type="InterPro" id="IPR000182">
    <property type="entry name" value="GNAT_dom"/>
</dbReference>
<dbReference type="PANTHER" id="PTHR43877:SF1">
    <property type="entry name" value="ACETYLTRANSFERASE"/>
    <property type="match status" value="1"/>
</dbReference>
<dbReference type="CDD" id="cd04301">
    <property type="entry name" value="NAT_SF"/>
    <property type="match status" value="1"/>
</dbReference>